<dbReference type="PANTHER" id="PTHR33991:SF1">
    <property type="entry name" value="DNA REPAIR PROTEIN RECO"/>
    <property type="match status" value="1"/>
</dbReference>
<dbReference type="Proteomes" id="UP000231183">
    <property type="component" value="Unassembled WGS sequence"/>
</dbReference>
<dbReference type="Pfam" id="PF02565">
    <property type="entry name" value="RecO_C"/>
    <property type="match status" value="1"/>
</dbReference>
<comment type="caution">
    <text evidence="9">The sequence shown here is derived from an EMBL/GenBank/DDBJ whole genome shotgun (WGS) entry which is preliminary data.</text>
</comment>
<evidence type="ECO:0000256" key="2">
    <source>
        <dbReference type="ARBA" id="ARBA00021310"/>
    </source>
</evidence>
<dbReference type="GO" id="GO:0006302">
    <property type="term" value="P:double-strand break repair"/>
    <property type="evidence" value="ECO:0007669"/>
    <property type="project" value="TreeGrafter"/>
</dbReference>
<feature type="domain" description="DNA replication/recombination mediator RecO N-terminal" evidence="8">
    <location>
        <begin position="3"/>
        <end position="73"/>
    </location>
</feature>
<evidence type="ECO:0000256" key="6">
    <source>
        <dbReference type="ARBA" id="ARBA00033409"/>
    </source>
</evidence>
<dbReference type="EMBL" id="PFBX01000014">
    <property type="protein sequence ID" value="PIT87626.1"/>
    <property type="molecule type" value="Genomic_DNA"/>
</dbReference>
<evidence type="ECO:0000256" key="4">
    <source>
        <dbReference type="ARBA" id="ARBA00023172"/>
    </source>
</evidence>
<keyword evidence="3 7" id="KW-0227">DNA damage</keyword>
<dbReference type="SUPFAM" id="SSF57863">
    <property type="entry name" value="ArfGap/RecO-like zinc finger"/>
    <property type="match status" value="1"/>
</dbReference>
<comment type="similarity">
    <text evidence="1 7">Belongs to the RecO family.</text>
</comment>
<evidence type="ECO:0000256" key="7">
    <source>
        <dbReference type="HAMAP-Rule" id="MF_00201"/>
    </source>
</evidence>
<evidence type="ECO:0000256" key="5">
    <source>
        <dbReference type="ARBA" id="ARBA00023204"/>
    </source>
</evidence>
<dbReference type="NCBIfam" id="TIGR00613">
    <property type="entry name" value="reco"/>
    <property type="match status" value="1"/>
</dbReference>
<dbReference type="InterPro" id="IPR022572">
    <property type="entry name" value="DNA_rep/recomb_RecO_N"/>
</dbReference>
<name>A0A2M6W497_9BACT</name>
<dbReference type="InterPro" id="IPR012340">
    <property type="entry name" value="NA-bd_OB-fold"/>
</dbReference>
<sequence length="235" mass="26762">MLAIVLKRKDWREFDELVSFYSQDYGRLDLISRGSKKITSKNSSYLAPGLAVEIEVVKGKEIDYLIKVQPTSLFVRTQNDLDNNLLLGYILNFCLKILKIGHRDETVFALLLSFLKHISQPTLACPNLAYGFILKMLTSLGYGAQMKNCSICGQNQGLFGLAIEKGGIICHNCYAKEDPKIKVEPMRLEDQKNLLAMQTASWTQICQMPYSVKLFSNIIHLAQYHFEIKINRFSL</sequence>
<dbReference type="PANTHER" id="PTHR33991">
    <property type="entry name" value="DNA REPAIR PROTEIN RECO"/>
    <property type="match status" value="1"/>
</dbReference>
<dbReference type="HAMAP" id="MF_00201">
    <property type="entry name" value="RecO"/>
    <property type="match status" value="1"/>
</dbReference>
<reference evidence="10" key="1">
    <citation type="submission" date="2017-09" db="EMBL/GenBank/DDBJ databases">
        <title>Depth-based differentiation of microbial function through sediment-hosted aquifers and enrichment of novel symbionts in the deep terrestrial subsurface.</title>
        <authorList>
            <person name="Probst A.J."/>
            <person name="Ladd B."/>
            <person name="Jarett J.K."/>
            <person name="Geller-Mcgrath D.E."/>
            <person name="Sieber C.M.K."/>
            <person name="Emerson J.B."/>
            <person name="Anantharaman K."/>
            <person name="Thomas B.C."/>
            <person name="Malmstrom R."/>
            <person name="Stieglmeier M."/>
            <person name="Klingl A."/>
            <person name="Woyke T."/>
            <person name="Ryan C.M."/>
            <person name="Banfield J.F."/>
        </authorList>
    </citation>
    <scope>NUCLEOTIDE SEQUENCE [LARGE SCALE GENOMIC DNA]</scope>
</reference>
<keyword evidence="5 7" id="KW-0234">DNA repair</keyword>
<gene>
    <name evidence="7 9" type="primary">recO</name>
    <name evidence="9" type="ORF">COU31_01575</name>
</gene>
<dbReference type="GO" id="GO:0043590">
    <property type="term" value="C:bacterial nucleoid"/>
    <property type="evidence" value="ECO:0007669"/>
    <property type="project" value="TreeGrafter"/>
</dbReference>
<dbReference type="Gene3D" id="2.40.50.140">
    <property type="entry name" value="Nucleic acid-binding proteins"/>
    <property type="match status" value="1"/>
</dbReference>
<dbReference type="AlphaFoldDB" id="A0A2M6W497"/>
<dbReference type="GO" id="GO:0006310">
    <property type="term" value="P:DNA recombination"/>
    <property type="evidence" value="ECO:0007669"/>
    <property type="project" value="UniProtKB-UniRule"/>
</dbReference>
<dbReference type="Pfam" id="PF11967">
    <property type="entry name" value="RecO_N"/>
    <property type="match status" value="1"/>
</dbReference>
<proteinExistence type="inferred from homology"/>
<dbReference type="Gene3D" id="1.20.1440.120">
    <property type="entry name" value="Recombination protein O, C-terminal domain"/>
    <property type="match status" value="1"/>
</dbReference>
<dbReference type="SUPFAM" id="SSF50249">
    <property type="entry name" value="Nucleic acid-binding proteins"/>
    <property type="match status" value="1"/>
</dbReference>
<evidence type="ECO:0000256" key="3">
    <source>
        <dbReference type="ARBA" id="ARBA00022763"/>
    </source>
</evidence>
<keyword evidence="4 7" id="KW-0233">DNA recombination</keyword>
<comment type="function">
    <text evidence="7">Involved in DNA repair and RecF pathway recombination.</text>
</comment>
<dbReference type="InterPro" id="IPR003717">
    <property type="entry name" value="RecO"/>
</dbReference>
<protein>
    <recommendedName>
        <fullName evidence="2 7">DNA repair protein RecO</fullName>
    </recommendedName>
    <alternativeName>
        <fullName evidence="6 7">Recombination protein O</fullName>
    </alternativeName>
</protein>
<evidence type="ECO:0000313" key="9">
    <source>
        <dbReference type="EMBL" id="PIT87626.1"/>
    </source>
</evidence>
<evidence type="ECO:0000256" key="1">
    <source>
        <dbReference type="ARBA" id="ARBA00007452"/>
    </source>
</evidence>
<accession>A0A2M6W497</accession>
<dbReference type="InterPro" id="IPR037278">
    <property type="entry name" value="ARFGAP/RecO"/>
</dbReference>
<evidence type="ECO:0000313" key="10">
    <source>
        <dbReference type="Proteomes" id="UP000231183"/>
    </source>
</evidence>
<dbReference type="InterPro" id="IPR042242">
    <property type="entry name" value="RecO_C"/>
</dbReference>
<evidence type="ECO:0000259" key="8">
    <source>
        <dbReference type="Pfam" id="PF11967"/>
    </source>
</evidence>
<organism evidence="9 10">
    <name type="scientific">Candidatus Magasanikbacteria bacterium CG10_big_fil_rev_8_21_14_0_10_40_10</name>
    <dbReference type="NCBI Taxonomy" id="1974648"/>
    <lineage>
        <taxon>Bacteria</taxon>
        <taxon>Candidatus Magasanikiibacteriota</taxon>
    </lineage>
</organism>